<reference evidence="2" key="1">
    <citation type="submission" date="2022-06" db="EMBL/GenBank/DDBJ databases">
        <authorList>
            <person name="Berger JAMES D."/>
            <person name="Berger JAMES D."/>
        </authorList>
    </citation>
    <scope>NUCLEOTIDE SEQUENCE [LARGE SCALE GENOMIC DNA]</scope>
</reference>
<protein>
    <submittedName>
        <fullName evidence="3">Uncharacterized protein</fullName>
    </submittedName>
</protein>
<keyword evidence="1" id="KW-0472">Membrane</keyword>
<proteinExistence type="predicted"/>
<accession>A0AA85J1V0</accession>
<keyword evidence="2" id="KW-1185">Reference proteome</keyword>
<evidence type="ECO:0000256" key="1">
    <source>
        <dbReference type="SAM" id="Phobius"/>
    </source>
</evidence>
<dbReference type="Proteomes" id="UP000050795">
    <property type="component" value="Unassembled WGS sequence"/>
</dbReference>
<evidence type="ECO:0000313" key="3">
    <source>
        <dbReference type="WBParaSite" id="TREG1_135260.1"/>
    </source>
</evidence>
<sequence length="144" mass="16826">MNWQCVEVLEIMHVKMFGWQKQLFSVHLLVAVILVGSFNYLRCRNREKSVFLVHVYSMQQSASESVKGNTRVDVSKVFEEQIKRGKFRTWVEVEKALKLFENVNIPSVCLLSFKKIYIVRESKSNKVEPHEKYESVVLVCILGN</sequence>
<keyword evidence="1" id="KW-0812">Transmembrane</keyword>
<dbReference type="WBParaSite" id="TREG1_135260.1">
    <property type="protein sequence ID" value="TREG1_135260.1"/>
    <property type="gene ID" value="TREG1_135260"/>
</dbReference>
<reference evidence="3" key="2">
    <citation type="submission" date="2023-11" db="UniProtKB">
        <authorList>
            <consortium name="WormBaseParasite"/>
        </authorList>
    </citation>
    <scope>IDENTIFICATION</scope>
</reference>
<keyword evidence="1" id="KW-1133">Transmembrane helix</keyword>
<name>A0AA85J1V0_TRIRE</name>
<feature type="transmembrane region" description="Helical" evidence="1">
    <location>
        <begin position="22"/>
        <end position="41"/>
    </location>
</feature>
<organism evidence="2 3">
    <name type="scientific">Trichobilharzia regenti</name>
    <name type="common">Nasal bird schistosome</name>
    <dbReference type="NCBI Taxonomy" id="157069"/>
    <lineage>
        <taxon>Eukaryota</taxon>
        <taxon>Metazoa</taxon>
        <taxon>Spiralia</taxon>
        <taxon>Lophotrochozoa</taxon>
        <taxon>Platyhelminthes</taxon>
        <taxon>Trematoda</taxon>
        <taxon>Digenea</taxon>
        <taxon>Strigeidida</taxon>
        <taxon>Schistosomatoidea</taxon>
        <taxon>Schistosomatidae</taxon>
        <taxon>Trichobilharzia</taxon>
    </lineage>
</organism>
<evidence type="ECO:0000313" key="2">
    <source>
        <dbReference type="Proteomes" id="UP000050795"/>
    </source>
</evidence>
<dbReference type="AlphaFoldDB" id="A0AA85J1V0"/>